<keyword evidence="14" id="KW-0418">Kinase</keyword>
<dbReference type="GO" id="GO:0009401">
    <property type="term" value="P:phosphoenolpyruvate-dependent sugar phosphotransferase system"/>
    <property type="evidence" value="ECO:0007669"/>
    <property type="project" value="UniProtKB-KW"/>
</dbReference>
<dbReference type="PROSITE" id="PS00742">
    <property type="entry name" value="PEP_ENZYMES_2"/>
    <property type="match status" value="1"/>
</dbReference>
<dbReference type="SUPFAM" id="SSF52009">
    <property type="entry name" value="Phosphohistidine domain"/>
    <property type="match status" value="1"/>
</dbReference>
<keyword evidence="24" id="KW-1185">Reference proteome</keyword>
<dbReference type="InterPro" id="IPR040442">
    <property type="entry name" value="Pyrv_kinase-like_dom_sf"/>
</dbReference>
<evidence type="ECO:0000256" key="8">
    <source>
        <dbReference type="ARBA" id="ARBA00022448"/>
    </source>
</evidence>
<dbReference type="Proteomes" id="UP001253439">
    <property type="component" value="Unassembled WGS sequence"/>
</dbReference>
<feature type="binding site" evidence="18">
    <location>
        <begin position="448"/>
        <end position="449"/>
    </location>
    <ligand>
        <name>phosphoenolpyruvate</name>
        <dbReference type="ChEBI" id="CHEBI:58702"/>
    </ligand>
</feature>
<dbReference type="AlphaFoldDB" id="A0AAE4F0F3"/>
<organism evidence="23 24">
    <name type="scientific">Haloarcula terrestris</name>
    <dbReference type="NCBI Taxonomy" id="2950533"/>
    <lineage>
        <taxon>Archaea</taxon>
        <taxon>Methanobacteriati</taxon>
        <taxon>Methanobacteriota</taxon>
        <taxon>Stenosarchaea group</taxon>
        <taxon>Halobacteria</taxon>
        <taxon>Halobacteriales</taxon>
        <taxon>Haloarculaceae</taxon>
        <taxon>Haloarcula</taxon>
    </lineage>
</organism>
<dbReference type="NCBIfam" id="TIGR01417">
    <property type="entry name" value="PTS_I_fam"/>
    <property type="match status" value="1"/>
</dbReference>
<feature type="active site" description="Tele-phosphohistidine intermediate" evidence="17">
    <location>
        <position position="190"/>
    </location>
</feature>
<evidence type="ECO:0000256" key="7">
    <source>
        <dbReference type="ARBA" id="ARBA00016544"/>
    </source>
</evidence>
<evidence type="ECO:0000256" key="4">
    <source>
        <dbReference type="ARBA" id="ARBA00004496"/>
    </source>
</evidence>
<evidence type="ECO:0000259" key="22">
    <source>
        <dbReference type="Pfam" id="PF05524"/>
    </source>
</evidence>
<dbReference type="EMBL" id="JAMQOM010000007">
    <property type="protein sequence ID" value="MDS0222714.1"/>
    <property type="molecule type" value="Genomic_DNA"/>
</dbReference>
<comment type="subcellular location">
    <subcellularLocation>
        <location evidence="4">Cytoplasm</location>
    </subcellularLocation>
</comment>
<comment type="similarity">
    <text evidence="5">Belongs to the PEP-utilizing enzyme family.</text>
</comment>
<dbReference type="PRINTS" id="PR01736">
    <property type="entry name" value="PHPHTRNFRASE"/>
</dbReference>
<dbReference type="InterPro" id="IPR036618">
    <property type="entry name" value="PtsI_HPr-bd_sf"/>
</dbReference>
<evidence type="ECO:0000256" key="19">
    <source>
        <dbReference type="PIRSR" id="PIRSR000732-3"/>
    </source>
</evidence>
<keyword evidence="8" id="KW-0813">Transport</keyword>
<dbReference type="InterPro" id="IPR000121">
    <property type="entry name" value="PEP_util_C"/>
</dbReference>
<feature type="domain" description="Phosphotransferase system enzyme I N-terminal" evidence="22">
    <location>
        <begin position="7"/>
        <end position="127"/>
    </location>
</feature>
<keyword evidence="10" id="KW-0762">Sugar transport</keyword>
<evidence type="ECO:0000256" key="9">
    <source>
        <dbReference type="ARBA" id="ARBA00022490"/>
    </source>
</evidence>
<dbReference type="InterPro" id="IPR023151">
    <property type="entry name" value="PEP_util_CS"/>
</dbReference>
<protein>
    <recommendedName>
        <fullName evidence="7">Phosphoenolpyruvate-protein phosphotransferase</fullName>
        <ecNumber evidence="6">2.7.3.9</ecNumber>
    </recommendedName>
    <alternativeName>
        <fullName evidence="16">Phosphotransferase system, enzyme I</fullName>
    </alternativeName>
</protein>
<evidence type="ECO:0000259" key="20">
    <source>
        <dbReference type="Pfam" id="PF00391"/>
    </source>
</evidence>
<dbReference type="RefSeq" id="WP_310897329.1">
    <property type="nucleotide sequence ID" value="NZ_JAMQOM010000007.1"/>
</dbReference>
<dbReference type="SUPFAM" id="SSF51621">
    <property type="entry name" value="Phosphoenolpyruvate/pyruvate domain"/>
    <property type="match status" value="1"/>
</dbReference>
<evidence type="ECO:0000256" key="13">
    <source>
        <dbReference type="ARBA" id="ARBA00022723"/>
    </source>
</evidence>
<keyword evidence="9" id="KW-0963">Cytoplasm</keyword>
<dbReference type="Gene3D" id="3.20.20.60">
    <property type="entry name" value="Phosphoenolpyruvate-binding domains"/>
    <property type="match status" value="1"/>
</dbReference>
<proteinExistence type="inferred from homology"/>
<evidence type="ECO:0000256" key="14">
    <source>
        <dbReference type="ARBA" id="ARBA00022777"/>
    </source>
</evidence>
<dbReference type="InterPro" id="IPR050499">
    <property type="entry name" value="PEP-utilizing_PTS_enzyme"/>
</dbReference>
<evidence type="ECO:0000256" key="6">
    <source>
        <dbReference type="ARBA" id="ARBA00012232"/>
    </source>
</evidence>
<sequence>MAERTLHGTGATPRSGVGSVVWYGRDITLPDPDDVAVDSETETQRFADAVDTARAELESEREATAERVGEDEAAVFDAHIQFLEDPTIEDAVETMIGEGLPAPNAVDAAFGEHIEQFEGMDGRMAERADDLRDVRDRLLRLLTDGERVDLSDLPEGSVVLAERLTPSDTAQLDPERVAGFATVTGGRTSHAAIFARSLALPAVVGVGDALESVEGGQAVVIDGDNGTLLVGPDEAERAAAASDSGAAIVDESVETTDGRHVEVAANVGRQAELEPAADRGADGVGLYRTEFLFLDREAPPSEDEQYEAVREALDTFPDGRVVVRTLDIGGDKRIPYLDLPEEENPFLGERGIRRSLDPDSDLFATQLRALLRAAADGAGDLAIMFPLVATVEELDAALAALDAAAADLEGREDEAADPEVGVMIETPSAAFMAEELAARVDFLSIGTNDLTQYVMAADRENERVGDLHDPTHPGVLRAIHRTVTAAHAEDAWVGMCGEMAGDPDLTELLVGLGLDELSMSAVTIPEVKTAISETEYSAASERADRARLAATRSDVHTTLDT</sequence>
<evidence type="ECO:0000256" key="12">
    <source>
        <dbReference type="ARBA" id="ARBA00022683"/>
    </source>
</evidence>
<gene>
    <name evidence="23" type="primary">ptsP</name>
    <name evidence="23" type="ORF">NDI54_15315</name>
</gene>
<dbReference type="InterPro" id="IPR036637">
    <property type="entry name" value="Phosphohistidine_dom_sf"/>
</dbReference>
<comment type="function">
    <text evidence="3">General (non sugar-specific) component of the phosphoenolpyruvate-dependent sugar phosphotransferase system (sugar PTS). This major carbohydrate active-transport system catalyzes the phosphorylation of incoming sugar substrates concomitantly with their translocation across the cell membrane. Enzyme I transfers the phosphoryl group from phosphoenolpyruvate (PEP) to the phosphoryl carrier protein (HPr).</text>
</comment>
<dbReference type="Pfam" id="PF02896">
    <property type="entry name" value="PEP-utilizers_C"/>
    <property type="match status" value="1"/>
</dbReference>
<feature type="active site" description="Proton donor" evidence="17">
    <location>
        <position position="496"/>
    </location>
</feature>
<comment type="caution">
    <text evidence="23">The sequence shown here is derived from an EMBL/GenBank/DDBJ whole genome shotgun (WGS) entry which is preliminary data.</text>
</comment>
<comment type="cofactor">
    <cofactor evidence="2 19">
        <name>Mg(2+)</name>
        <dbReference type="ChEBI" id="CHEBI:18420"/>
    </cofactor>
</comment>
<evidence type="ECO:0000313" key="23">
    <source>
        <dbReference type="EMBL" id="MDS0222714.1"/>
    </source>
</evidence>
<dbReference type="Pfam" id="PF05524">
    <property type="entry name" value="PEP-utilisers_N"/>
    <property type="match status" value="1"/>
</dbReference>
<comment type="catalytic activity">
    <reaction evidence="1">
        <text>L-histidyl-[protein] + phosphoenolpyruvate = N(pros)-phospho-L-histidyl-[protein] + pyruvate</text>
        <dbReference type="Rhea" id="RHEA:23880"/>
        <dbReference type="Rhea" id="RHEA-COMP:9745"/>
        <dbReference type="Rhea" id="RHEA-COMP:9746"/>
        <dbReference type="ChEBI" id="CHEBI:15361"/>
        <dbReference type="ChEBI" id="CHEBI:29979"/>
        <dbReference type="ChEBI" id="CHEBI:58702"/>
        <dbReference type="ChEBI" id="CHEBI:64837"/>
        <dbReference type="EC" id="2.7.3.9"/>
    </reaction>
</comment>
<evidence type="ECO:0000256" key="16">
    <source>
        <dbReference type="ARBA" id="ARBA00033235"/>
    </source>
</evidence>
<feature type="binding site" evidence="19">
    <location>
        <position position="449"/>
    </location>
    <ligand>
        <name>Mg(2+)</name>
        <dbReference type="ChEBI" id="CHEBI:18420"/>
    </ligand>
</feature>
<evidence type="ECO:0000259" key="21">
    <source>
        <dbReference type="Pfam" id="PF02896"/>
    </source>
</evidence>
<feature type="domain" description="PEP-utilising enzyme C-terminal" evidence="21">
    <location>
        <begin position="247"/>
        <end position="535"/>
    </location>
</feature>
<dbReference type="GO" id="GO:0008965">
    <property type="term" value="F:phosphoenolpyruvate-protein phosphotransferase activity"/>
    <property type="evidence" value="ECO:0007669"/>
    <property type="project" value="UniProtKB-EC"/>
</dbReference>
<evidence type="ECO:0000256" key="17">
    <source>
        <dbReference type="PIRSR" id="PIRSR000732-1"/>
    </source>
</evidence>
<keyword evidence="11 23" id="KW-0808">Transferase</keyword>
<dbReference type="Pfam" id="PF00391">
    <property type="entry name" value="PEP-utilizers"/>
    <property type="match status" value="1"/>
</dbReference>
<dbReference type="InterPro" id="IPR015813">
    <property type="entry name" value="Pyrv/PenolPyrv_kinase-like_dom"/>
</dbReference>
<dbReference type="Gene3D" id="1.10.274.10">
    <property type="entry name" value="PtsI, HPr-binding domain"/>
    <property type="match status" value="1"/>
</dbReference>
<dbReference type="PIRSF" id="PIRSF000732">
    <property type="entry name" value="PTS_enzyme_I"/>
    <property type="match status" value="1"/>
</dbReference>
<dbReference type="EC" id="2.7.3.9" evidence="6"/>
<keyword evidence="13 19" id="KW-0479">Metal-binding</keyword>
<dbReference type="InterPro" id="IPR006318">
    <property type="entry name" value="PTS_EI-like"/>
</dbReference>
<evidence type="ECO:0000256" key="1">
    <source>
        <dbReference type="ARBA" id="ARBA00000683"/>
    </source>
</evidence>
<dbReference type="GO" id="GO:0046872">
    <property type="term" value="F:metal ion binding"/>
    <property type="evidence" value="ECO:0007669"/>
    <property type="project" value="UniProtKB-KW"/>
</dbReference>
<evidence type="ECO:0000256" key="3">
    <source>
        <dbReference type="ARBA" id="ARBA00002728"/>
    </source>
</evidence>
<dbReference type="SUPFAM" id="SSF47831">
    <property type="entry name" value="Enzyme I of the PEP:sugar phosphotransferase system HPr-binding (sub)domain"/>
    <property type="match status" value="1"/>
</dbReference>
<feature type="binding site" evidence="19">
    <location>
        <position position="425"/>
    </location>
    <ligand>
        <name>Mg(2+)</name>
        <dbReference type="ChEBI" id="CHEBI:18420"/>
    </ligand>
</feature>
<evidence type="ECO:0000313" key="24">
    <source>
        <dbReference type="Proteomes" id="UP001253439"/>
    </source>
</evidence>
<dbReference type="GO" id="GO:0005737">
    <property type="term" value="C:cytoplasm"/>
    <property type="evidence" value="ECO:0007669"/>
    <property type="project" value="UniProtKB-SubCell"/>
</dbReference>
<keyword evidence="12" id="KW-0598">Phosphotransferase system</keyword>
<feature type="binding site" evidence="18">
    <location>
        <position position="288"/>
    </location>
    <ligand>
        <name>phosphoenolpyruvate</name>
        <dbReference type="ChEBI" id="CHEBI:58702"/>
    </ligand>
</feature>
<dbReference type="Gene3D" id="3.50.30.10">
    <property type="entry name" value="Phosphohistidine domain"/>
    <property type="match status" value="1"/>
</dbReference>
<accession>A0AAE4F0F3</accession>
<dbReference type="InterPro" id="IPR024692">
    <property type="entry name" value="PTS_EI"/>
</dbReference>
<keyword evidence="15 19" id="KW-0460">Magnesium</keyword>
<name>A0AAE4F0F3_9EURY</name>
<evidence type="ECO:0000256" key="2">
    <source>
        <dbReference type="ARBA" id="ARBA00001946"/>
    </source>
</evidence>
<evidence type="ECO:0000256" key="10">
    <source>
        <dbReference type="ARBA" id="ARBA00022597"/>
    </source>
</evidence>
<dbReference type="InterPro" id="IPR008279">
    <property type="entry name" value="PEP-util_enz_mobile_dom"/>
</dbReference>
<dbReference type="InterPro" id="IPR008731">
    <property type="entry name" value="PTS_EIN"/>
</dbReference>
<dbReference type="PANTHER" id="PTHR46244">
    <property type="entry name" value="PHOSPHOENOLPYRUVATE-PROTEIN PHOSPHOTRANSFERASE"/>
    <property type="match status" value="1"/>
</dbReference>
<feature type="domain" description="PEP-utilising enzyme mobile" evidence="20">
    <location>
        <begin position="153"/>
        <end position="226"/>
    </location>
</feature>
<evidence type="ECO:0000256" key="15">
    <source>
        <dbReference type="ARBA" id="ARBA00022842"/>
    </source>
</evidence>
<feature type="binding site" evidence="18">
    <location>
        <position position="324"/>
    </location>
    <ligand>
        <name>phosphoenolpyruvate</name>
        <dbReference type="ChEBI" id="CHEBI:58702"/>
    </ligand>
</feature>
<evidence type="ECO:0000256" key="5">
    <source>
        <dbReference type="ARBA" id="ARBA00007837"/>
    </source>
</evidence>
<dbReference type="GO" id="GO:0016301">
    <property type="term" value="F:kinase activity"/>
    <property type="evidence" value="ECO:0007669"/>
    <property type="project" value="UniProtKB-KW"/>
</dbReference>
<evidence type="ECO:0000256" key="18">
    <source>
        <dbReference type="PIRSR" id="PIRSR000732-2"/>
    </source>
</evidence>
<reference evidence="23 24" key="1">
    <citation type="submission" date="2022-06" db="EMBL/GenBank/DDBJ databases">
        <title>Haloarcula sp. a new haloarchaeum isolate from saline soil.</title>
        <authorList>
            <person name="Strakova D."/>
            <person name="Galisteo C."/>
            <person name="Sanchez-Porro C."/>
            <person name="Ventosa A."/>
        </authorList>
    </citation>
    <scope>NUCLEOTIDE SEQUENCE [LARGE SCALE GENOMIC DNA]</scope>
    <source>
        <strain evidence="23 24">S1AR25-5A</strain>
    </source>
</reference>
<evidence type="ECO:0000256" key="11">
    <source>
        <dbReference type="ARBA" id="ARBA00022679"/>
    </source>
</evidence>
<feature type="binding site" evidence="18">
    <location>
        <position position="459"/>
    </location>
    <ligand>
        <name>phosphoenolpyruvate</name>
        <dbReference type="ChEBI" id="CHEBI:58702"/>
    </ligand>
</feature>
<dbReference type="PANTHER" id="PTHR46244:SF3">
    <property type="entry name" value="PHOSPHOENOLPYRUVATE-PROTEIN PHOSPHOTRANSFERASE"/>
    <property type="match status" value="1"/>
</dbReference>